<protein>
    <submittedName>
        <fullName evidence="1">Uncharacterized protein</fullName>
    </submittedName>
</protein>
<name>A0A6M0H7N5_9CLOT</name>
<gene>
    <name evidence="1" type="ORF">G3M99_12100</name>
</gene>
<dbReference type="RefSeq" id="WP_199870341.1">
    <property type="nucleotide sequence ID" value="NZ_JAAGPU010000023.1"/>
</dbReference>
<dbReference type="EMBL" id="JAAGPU010000023">
    <property type="protein sequence ID" value="NEU05582.1"/>
    <property type="molecule type" value="Genomic_DNA"/>
</dbReference>
<sequence length="52" mass="5648">MSKKLKKVVLGGLVAGFILSTSVICYAYEVIGICGECGGEIRPDRTHVCRYI</sequence>
<comment type="caution">
    <text evidence="1">The sequence shown here is derived from an EMBL/GenBank/DDBJ whole genome shotgun (WGS) entry which is preliminary data.</text>
</comment>
<keyword evidence="2" id="KW-1185">Reference proteome</keyword>
<dbReference type="AlphaFoldDB" id="A0A6M0H7N5"/>
<proteinExistence type="predicted"/>
<accession>A0A6M0H7N5</accession>
<evidence type="ECO:0000313" key="1">
    <source>
        <dbReference type="EMBL" id="NEU05582.1"/>
    </source>
</evidence>
<reference evidence="1 2" key="1">
    <citation type="submission" date="2020-02" db="EMBL/GenBank/DDBJ databases">
        <title>Genome assembly of a novel Clostridium senegalense strain.</title>
        <authorList>
            <person name="Gupta T.B."/>
            <person name="Jauregui R."/>
            <person name="Maclean P."/>
            <person name="Nawarathana A."/>
            <person name="Brightwell G."/>
        </authorList>
    </citation>
    <scope>NUCLEOTIDE SEQUENCE [LARGE SCALE GENOMIC DNA]</scope>
    <source>
        <strain evidence="1 2">AGRFS4</strain>
    </source>
</reference>
<evidence type="ECO:0000313" key="2">
    <source>
        <dbReference type="Proteomes" id="UP000481872"/>
    </source>
</evidence>
<organism evidence="1 2">
    <name type="scientific">Clostridium senegalense</name>
    <dbReference type="NCBI Taxonomy" id="1465809"/>
    <lineage>
        <taxon>Bacteria</taxon>
        <taxon>Bacillati</taxon>
        <taxon>Bacillota</taxon>
        <taxon>Clostridia</taxon>
        <taxon>Eubacteriales</taxon>
        <taxon>Clostridiaceae</taxon>
        <taxon>Clostridium</taxon>
    </lineage>
</organism>
<dbReference type="Proteomes" id="UP000481872">
    <property type="component" value="Unassembled WGS sequence"/>
</dbReference>